<evidence type="ECO:0000259" key="4">
    <source>
        <dbReference type="Pfam" id="PF05193"/>
    </source>
</evidence>
<sequence>MPLMPNRRHTLAWLAAAGLPAGAAAQATPPVPAPATAPTAAPPRLGIALPPLALRQRTLANGLQVVSLPTAGPDAGGTVSVQVWYRVGGKDDPAGRSGFAHLFEHLMFKRTKHMPDEMFDRLTEDVGGQNNAFTAEDMTAYQSEVPSNHLERILWAEAERLANLLVDQAAFESERKVVIEELRQRVLADPYGRLFNALPGLAFERHPYRRPVIGSEADLNAATLDDVRRFHATYYRPDNAVLIVVGDFDVPQLDAWVDRYFGPLARPAAPIPRVTEREPPRMQDSQARVTGPSVPLPAVALVWKGPPVTHPDAPALELVQALLSAGESSRLNQALVYSARTAQAAGFSADLYADAGLLAAYAIAGSGQSLRKLETALLDQLVLLARGKVGYDEIDKVRTQVLTGALLRRQTPQGLAQDIGMAMLQTGDAREADGRIARLQAVRVADVQRVLQQHVLNARRVTIDYTQGPAA</sequence>
<dbReference type="EMBL" id="BJCL01000009">
    <property type="protein sequence ID" value="GCL64459.1"/>
    <property type="molecule type" value="Genomic_DNA"/>
</dbReference>
<comment type="similarity">
    <text evidence="1">Belongs to the peptidase M16 family.</text>
</comment>
<feature type="domain" description="Peptidase M16 N-terminal" evidence="3">
    <location>
        <begin position="78"/>
        <end position="214"/>
    </location>
</feature>
<name>A0A480AS29_9BURK</name>
<dbReference type="Pfam" id="PF05193">
    <property type="entry name" value="Peptidase_M16_C"/>
    <property type="match status" value="1"/>
</dbReference>
<evidence type="ECO:0000256" key="1">
    <source>
        <dbReference type="ARBA" id="ARBA00007261"/>
    </source>
</evidence>
<evidence type="ECO:0008006" key="7">
    <source>
        <dbReference type="Google" id="ProtNLM"/>
    </source>
</evidence>
<evidence type="ECO:0000259" key="3">
    <source>
        <dbReference type="Pfam" id="PF00675"/>
    </source>
</evidence>
<dbReference type="InterPro" id="IPR007863">
    <property type="entry name" value="Peptidase_M16_C"/>
</dbReference>
<comment type="caution">
    <text evidence="5">The sequence shown here is derived from an EMBL/GenBank/DDBJ whole genome shotgun (WGS) entry which is preliminary data.</text>
</comment>
<dbReference type="RefSeq" id="WP_228027162.1">
    <property type="nucleotide sequence ID" value="NZ_BJCL01000009.1"/>
</dbReference>
<dbReference type="InterPro" id="IPR006311">
    <property type="entry name" value="TAT_signal"/>
</dbReference>
<evidence type="ECO:0000313" key="6">
    <source>
        <dbReference type="Proteomes" id="UP000301751"/>
    </source>
</evidence>
<dbReference type="PANTHER" id="PTHR11851">
    <property type="entry name" value="METALLOPROTEASE"/>
    <property type="match status" value="1"/>
</dbReference>
<dbReference type="InterPro" id="IPR011765">
    <property type="entry name" value="Pept_M16_N"/>
</dbReference>
<keyword evidence="6" id="KW-1185">Reference proteome</keyword>
<dbReference type="InterPro" id="IPR011249">
    <property type="entry name" value="Metalloenz_LuxS/M16"/>
</dbReference>
<organism evidence="5 6">
    <name type="scientific">Pseudaquabacterium pictum</name>
    <dbReference type="NCBI Taxonomy" id="2315236"/>
    <lineage>
        <taxon>Bacteria</taxon>
        <taxon>Pseudomonadati</taxon>
        <taxon>Pseudomonadota</taxon>
        <taxon>Betaproteobacteria</taxon>
        <taxon>Burkholderiales</taxon>
        <taxon>Sphaerotilaceae</taxon>
        <taxon>Pseudaquabacterium</taxon>
    </lineage>
</organism>
<proteinExistence type="inferred from homology"/>
<dbReference type="GO" id="GO:0046872">
    <property type="term" value="F:metal ion binding"/>
    <property type="evidence" value="ECO:0007669"/>
    <property type="project" value="InterPro"/>
</dbReference>
<accession>A0A480AS29</accession>
<feature type="signal peptide" evidence="2">
    <location>
        <begin position="1"/>
        <end position="27"/>
    </location>
</feature>
<dbReference type="PANTHER" id="PTHR11851:SF49">
    <property type="entry name" value="MITOCHONDRIAL-PROCESSING PEPTIDASE SUBUNIT ALPHA"/>
    <property type="match status" value="1"/>
</dbReference>
<gene>
    <name evidence="5" type="ORF">AQPW35_35400</name>
</gene>
<feature type="chain" id="PRO_5019848523" description="Peptidase M16" evidence="2">
    <location>
        <begin position="28"/>
        <end position="471"/>
    </location>
</feature>
<feature type="domain" description="Peptidase M16 C-terminal" evidence="4">
    <location>
        <begin position="222"/>
        <end position="400"/>
    </location>
</feature>
<evidence type="ECO:0000256" key="2">
    <source>
        <dbReference type="SAM" id="SignalP"/>
    </source>
</evidence>
<dbReference type="Proteomes" id="UP000301751">
    <property type="component" value="Unassembled WGS sequence"/>
</dbReference>
<dbReference type="AlphaFoldDB" id="A0A480AS29"/>
<dbReference type="InterPro" id="IPR050361">
    <property type="entry name" value="MPP/UQCRC_Complex"/>
</dbReference>
<reference evidence="6" key="1">
    <citation type="submission" date="2019-03" db="EMBL/GenBank/DDBJ databases">
        <title>Aquabacterium pictum sp.nov., the first bacteriochlorophyll a-containing freshwater bacterium in the genus Aquabacterium of the class Betaproteobacteria.</title>
        <authorList>
            <person name="Hirose S."/>
            <person name="Tank M."/>
            <person name="Hara E."/>
            <person name="Tamaki H."/>
            <person name="Takaichi S."/>
            <person name="Haruta S."/>
            <person name="Hanada S."/>
        </authorList>
    </citation>
    <scope>NUCLEOTIDE SEQUENCE [LARGE SCALE GENOMIC DNA]</scope>
    <source>
        <strain evidence="6">W35</strain>
    </source>
</reference>
<keyword evidence="2" id="KW-0732">Signal</keyword>
<protein>
    <recommendedName>
        <fullName evidence="7">Peptidase M16</fullName>
    </recommendedName>
</protein>
<dbReference type="PROSITE" id="PS51318">
    <property type="entry name" value="TAT"/>
    <property type="match status" value="1"/>
</dbReference>
<dbReference type="Gene3D" id="3.30.830.10">
    <property type="entry name" value="Metalloenzyme, LuxS/M16 peptidase-like"/>
    <property type="match status" value="2"/>
</dbReference>
<evidence type="ECO:0000313" key="5">
    <source>
        <dbReference type="EMBL" id="GCL64459.1"/>
    </source>
</evidence>
<dbReference type="Pfam" id="PF00675">
    <property type="entry name" value="Peptidase_M16"/>
    <property type="match status" value="1"/>
</dbReference>
<dbReference type="SUPFAM" id="SSF63411">
    <property type="entry name" value="LuxS/MPP-like metallohydrolase"/>
    <property type="match status" value="2"/>
</dbReference>